<dbReference type="Pfam" id="PF01219">
    <property type="entry name" value="DAGK_prokar"/>
    <property type="match status" value="1"/>
</dbReference>
<dbReference type="PANTHER" id="PTHR34299:SF1">
    <property type="entry name" value="DIACYLGLYCEROL KINASE"/>
    <property type="match status" value="1"/>
</dbReference>
<feature type="transmembrane region" description="Helical" evidence="19">
    <location>
        <begin position="96"/>
        <end position="116"/>
    </location>
</feature>
<keyword evidence="3" id="KW-1003">Cell membrane</keyword>
<evidence type="ECO:0000256" key="6">
    <source>
        <dbReference type="ARBA" id="ARBA00022692"/>
    </source>
</evidence>
<keyword evidence="11" id="KW-0443">Lipid metabolism</keyword>
<keyword evidence="5" id="KW-0808">Transferase</keyword>
<dbReference type="EMBL" id="CP035807">
    <property type="protein sequence ID" value="QEN06282.1"/>
    <property type="molecule type" value="Genomic_DNA"/>
</dbReference>
<reference evidence="20 21" key="1">
    <citation type="submission" date="2019-02" db="EMBL/GenBank/DDBJ databases">
        <authorList>
            <person name="Fomenkov A."/>
            <person name="Dubinina G."/>
            <person name="Grabovich M."/>
            <person name="Vincze T."/>
            <person name="Roberts R.J."/>
        </authorList>
    </citation>
    <scope>NUCLEOTIDE SEQUENCE [LARGE SCALE GENOMIC DNA]</scope>
    <source>
        <strain evidence="20 21">P</strain>
    </source>
</reference>
<keyword evidence="14" id="KW-1208">Phospholipid metabolism</keyword>
<dbReference type="GO" id="GO:0016301">
    <property type="term" value="F:kinase activity"/>
    <property type="evidence" value="ECO:0007669"/>
    <property type="project" value="UniProtKB-KW"/>
</dbReference>
<evidence type="ECO:0000256" key="14">
    <source>
        <dbReference type="ARBA" id="ARBA00023264"/>
    </source>
</evidence>
<keyword evidence="6 19" id="KW-0812">Transmembrane</keyword>
<dbReference type="OrthoDB" id="9789934at2"/>
<dbReference type="InterPro" id="IPR036945">
    <property type="entry name" value="DAGK_sf"/>
</dbReference>
<comment type="similarity">
    <text evidence="2">Belongs to the bacterial diacylglycerol kinase family.</text>
</comment>
<dbReference type="GO" id="GO:0046872">
    <property type="term" value="F:metal ion binding"/>
    <property type="evidence" value="ECO:0007669"/>
    <property type="project" value="UniProtKB-KW"/>
</dbReference>
<evidence type="ECO:0000256" key="19">
    <source>
        <dbReference type="SAM" id="Phobius"/>
    </source>
</evidence>
<evidence type="ECO:0000256" key="3">
    <source>
        <dbReference type="ARBA" id="ARBA00022475"/>
    </source>
</evidence>
<evidence type="ECO:0000256" key="10">
    <source>
        <dbReference type="ARBA" id="ARBA00022989"/>
    </source>
</evidence>
<dbReference type="GO" id="GO:0005886">
    <property type="term" value="C:plasma membrane"/>
    <property type="evidence" value="ECO:0007669"/>
    <property type="project" value="UniProtKB-SubCell"/>
</dbReference>
<evidence type="ECO:0000256" key="2">
    <source>
        <dbReference type="ARBA" id="ARBA00005967"/>
    </source>
</evidence>
<sequence>MHRINSVLFKFKCAFKGLFIAFTSDNSFKIHFAATISVIFSAILLEFSKSDWMIIILLIGLVLVAELFNTAIEFLVKLFTDDYHELAEKILDISAGAVLLSVIISIIIAVFIYLPYLL</sequence>
<keyword evidence="18" id="KW-0479">Metal-binding</keyword>
<feature type="transmembrane region" description="Helical" evidence="19">
    <location>
        <begin position="28"/>
        <end position="45"/>
    </location>
</feature>
<feature type="binding site" evidence="16">
    <location>
        <position position="66"/>
    </location>
    <ligand>
        <name>substrate</name>
    </ligand>
</feature>
<proteinExistence type="inferred from homology"/>
<evidence type="ECO:0000256" key="5">
    <source>
        <dbReference type="ARBA" id="ARBA00022679"/>
    </source>
</evidence>
<feature type="transmembrane region" description="Helical" evidence="19">
    <location>
        <begin position="52"/>
        <end position="76"/>
    </location>
</feature>
<evidence type="ECO:0000256" key="7">
    <source>
        <dbReference type="ARBA" id="ARBA00022741"/>
    </source>
</evidence>
<organism evidence="20 21">
    <name type="scientific">Thiospirochaeta perfilievii</name>
    <dbReference type="NCBI Taxonomy" id="252967"/>
    <lineage>
        <taxon>Bacteria</taxon>
        <taxon>Pseudomonadati</taxon>
        <taxon>Spirochaetota</taxon>
        <taxon>Spirochaetia</taxon>
        <taxon>Spirochaetales</taxon>
        <taxon>Spirochaetaceae</taxon>
        <taxon>Thiospirochaeta</taxon>
    </lineage>
</organism>
<keyword evidence="7 17" id="KW-0547">Nucleotide-binding</keyword>
<dbReference type="KEGG" id="sper:EW093_16830"/>
<evidence type="ECO:0000256" key="8">
    <source>
        <dbReference type="ARBA" id="ARBA00022777"/>
    </source>
</evidence>
<accession>A0A5C1QJD7</accession>
<gene>
    <name evidence="20" type="ORF">EW093_16830</name>
</gene>
<comment type="cofactor">
    <cofactor evidence="18">
        <name>Mg(2+)</name>
        <dbReference type="ChEBI" id="CHEBI:18420"/>
    </cofactor>
    <text evidence="18">Mn(2+), Zn(2+), Cd(2+) and Co(2+) support activity to lesser extents.</text>
</comment>
<dbReference type="InterPro" id="IPR000829">
    <property type="entry name" value="DAGK"/>
</dbReference>
<reference evidence="20 21" key="2">
    <citation type="submission" date="2019-09" db="EMBL/GenBank/DDBJ databases">
        <title>Complete Genome Sequence and Methylome Analysis of free living Spirochaetas.</title>
        <authorList>
            <person name="Leshcheva N."/>
            <person name="Mikheeva N."/>
        </authorList>
    </citation>
    <scope>NUCLEOTIDE SEQUENCE [LARGE SCALE GENOMIC DNA]</scope>
    <source>
        <strain evidence="20 21">P</strain>
    </source>
</reference>
<evidence type="ECO:0000256" key="15">
    <source>
        <dbReference type="PIRSR" id="PIRSR600829-1"/>
    </source>
</evidence>
<name>A0A5C1QJD7_9SPIO</name>
<feature type="binding site" evidence="18">
    <location>
        <position position="73"/>
    </location>
    <ligand>
        <name>a divalent metal cation</name>
        <dbReference type="ChEBI" id="CHEBI:60240"/>
    </ligand>
</feature>
<feature type="binding site" evidence="17">
    <location>
        <position position="73"/>
    </location>
    <ligand>
        <name>ATP</name>
        <dbReference type="ChEBI" id="CHEBI:30616"/>
    </ligand>
</feature>
<comment type="subcellular location">
    <subcellularLocation>
        <location evidence="1">Cell membrane</location>
        <topology evidence="1">Multi-pass membrane protein</topology>
    </subcellularLocation>
</comment>
<dbReference type="GO" id="GO:0008654">
    <property type="term" value="P:phospholipid biosynthetic process"/>
    <property type="evidence" value="ECO:0007669"/>
    <property type="project" value="UniProtKB-KW"/>
</dbReference>
<evidence type="ECO:0000256" key="11">
    <source>
        <dbReference type="ARBA" id="ARBA00023098"/>
    </source>
</evidence>
<evidence type="ECO:0000313" key="20">
    <source>
        <dbReference type="EMBL" id="QEN06282.1"/>
    </source>
</evidence>
<evidence type="ECO:0000256" key="16">
    <source>
        <dbReference type="PIRSR" id="PIRSR600829-2"/>
    </source>
</evidence>
<dbReference type="Proteomes" id="UP000323824">
    <property type="component" value="Chromosome"/>
</dbReference>
<dbReference type="Gene3D" id="1.10.287.3610">
    <property type="match status" value="1"/>
</dbReference>
<evidence type="ECO:0000256" key="1">
    <source>
        <dbReference type="ARBA" id="ARBA00004651"/>
    </source>
</evidence>
<evidence type="ECO:0000256" key="13">
    <source>
        <dbReference type="ARBA" id="ARBA00023209"/>
    </source>
</evidence>
<protein>
    <submittedName>
        <fullName evidence="20">Diacylglycerol kinase family protein</fullName>
    </submittedName>
</protein>
<evidence type="ECO:0000256" key="4">
    <source>
        <dbReference type="ARBA" id="ARBA00022516"/>
    </source>
</evidence>
<dbReference type="InterPro" id="IPR033717">
    <property type="entry name" value="UDPK"/>
</dbReference>
<evidence type="ECO:0000256" key="12">
    <source>
        <dbReference type="ARBA" id="ARBA00023136"/>
    </source>
</evidence>
<keyword evidence="18" id="KW-0460">Magnesium</keyword>
<keyword evidence="8 20" id="KW-0418">Kinase</keyword>
<dbReference type="RefSeq" id="WP_149569508.1">
    <property type="nucleotide sequence ID" value="NZ_CP035807.1"/>
</dbReference>
<dbReference type="CDD" id="cd14265">
    <property type="entry name" value="UDPK_IM_like"/>
    <property type="match status" value="1"/>
</dbReference>
<feature type="active site" description="Proton acceptor" evidence="15">
    <location>
        <position position="66"/>
    </location>
</feature>
<keyword evidence="10 19" id="KW-1133">Transmembrane helix</keyword>
<evidence type="ECO:0000256" key="9">
    <source>
        <dbReference type="ARBA" id="ARBA00022840"/>
    </source>
</evidence>
<keyword evidence="21" id="KW-1185">Reference proteome</keyword>
<keyword evidence="4" id="KW-0444">Lipid biosynthesis</keyword>
<evidence type="ECO:0000256" key="18">
    <source>
        <dbReference type="PIRSR" id="PIRSR600829-4"/>
    </source>
</evidence>
<keyword evidence="12 19" id="KW-0472">Membrane</keyword>
<evidence type="ECO:0000256" key="17">
    <source>
        <dbReference type="PIRSR" id="PIRSR600829-3"/>
    </source>
</evidence>
<dbReference type="GO" id="GO:0005524">
    <property type="term" value="F:ATP binding"/>
    <property type="evidence" value="ECO:0007669"/>
    <property type="project" value="UniProtKB-KW"/>
</dbReference>
<dbReference type="PANTHER" id="PTHR34299">
    <property type="entry name" value="DIACYLGLYCEROL KINASE"/>
    <property type="match status" value="1"/>
</dbReference>
<keyword evidence="13" id="KW-0594">Phospholipid biosynthesis</keyword>
<keyword evidence="9 17" id="KW-0067">ATP-binding</keyword>
<dbReference type="AlphaFoldDB" id="A0A5C1QJD7"/>
<evidence type="ECO:0000313" key="21">
    <source>
        <dbReference type="Proteomes" id="UP000323824"/>
    </source>
</evidence>